<dbReference type="RefSeq" id="XP_024345946.1">
    <property type="nucleotide sequence ID" value="XM_024499639.1"/>
</dbReference>
<feature type="compositionally biased region" description="Basic and acidic residues" evidence="1">
    <location>
        <begin position="49"/>
        <end position="59"/>
    </location>
</feature>
<keyword evidence="3" id="KW-1185">Reference proteome</keyword>
<evidence type="ECO:0000313" key="2">
    <source>
        <dbReference type="EMBL" id="EUB54750.1"/>
    </source>
</evidence>
<dbReference type="GeneID" id="36346105"/>
<dbReference type="EMBL" id="APAU02000215">
    <property type="protein sequence ID" value="EUB54750.1"/>
    <property type="molecule type" value="Genomic_DNA"/>
</dbReference>
<evidence type="ECO:0000313" key="3">
    <source>
        <dbReference type="Proteomes" id="UP000019149"/>
    </source>
</evidence>
<feature type="compositionally biased region" description="Pro residues" evidence="1">
    <location>
        <begin position="166"/>
        <end position="179"/>
    </location>
</feature>
<protein>
    <submittedName>
        <fullName evidence="2">Uncharacterized protein</fullName>
    </submittedName>
</protein>
<feature type="compositionally biased region" description="Polar residues" evidence="1">
    <location>
        <begin position="38"/>
        <end position="48"/>
    </location>
</feature>
<dbReference type="AlphaFoldDB" id="W6U0V7"/>
<accession>W6U0V7</accession>
<reference evidence="2 3" key="1">
    <citation type="journal article" date="2013" name="Nat. Genet.">
        <title>The genome of the hydatid tapeworm Echinococcus granulosus.</title>
        <authorList>
            <person name="Zheng H."/>
            <person name="Zhang W."/>
            <person name="Zhang L."/>
            <person name="Zhang Z."/>
            <person name="Li J."/>
            <person name="Lu G."/>
            <person name="Zhu Y."/>
            <person name="Wang Y."/>
            <person name="Huang Y."/>
            <person name="Liu J."/>
            <person name="Kang H."/>
            <person name="Chen J."/>
            <person name="Wang L."/>
            <person name="Chen A."/>
            <person name="Yu S."/>
            <person name="Gao Z."/>
            <person name="Jin L."/>
            <person name="Gu W."/>
            <person name="Wang Z."/>
            <person name="Zhao L."/>
            <person name="Shi B."/>
            <person name="Wen H."/>
            <person name="Lin R."/>
            <person name="Jones M.K."/>
            <person name="Brejova B."/>
            <person name="Vinar T."/>
            <person name="Zhao G."/>
            <person name="McManus D.P."/>
            <person name="Chen Z."/>
            <person name="Zhou Y."/>
            <person name="Wang S."/>
        </authorList>
    </citation>
    <scope>NUCLEOTIDE SEQUENCE [LARGE SCALE GENOMIC DNA]</scope>
</reference>
<name>W6U0V7_ECHGR</name>
<comment type="caution">
    <text evidence="2">The sequence shown here is derived from an EMBL/GenBank/DDBJ whole genome shotgun (WGS) entry which is preliminary data.</text>
</comment>
<dbReference type="CTD" id="36346105"/>
<proteinExistence type="predicted"/>
<feature type="compositionally biased region" description="Basic and acidic residues" evidence="1">
    <location>
        <begin position="124"/>
        <end position="145"/>
    </location>
</feature>
<sequence length="215" mass="23435">MAELLRVRQVRKSRHDIMSASEAHSTFKYQGLDDQSFTESALRSNVSEGKTESREEDPPAHINQSIITDDAKVGWSPSPCTAEDVPFPRDAEAAVGISIDVMKVESRDFAESSEGALAAFNRGEGSHHCHRDDRGCREDREKADEVGSSLRTLSLKTKGAASKSAAPPPAPTPPPPPPRFHLYVTARNRQGGGDRLTMHSGARSCWSHSTDCRAL</sequence>
<dbReference type="KEGG" id="egl:EGR_10390"/>
<feature type="region of interest" description="Disordered" evidence="1">
    <location>
        <begin position="38"/>
        <end position="86"/>
    </location>
</feature>
<gene>
    <name evidence="2" type="ORF">EGR_10390</name>
</gene>
<dbReference type="Proteomes" id="UP000019149">
    <property type="component" value="Unassembled WGS sequence"/>
</dbReference>
<feature type="region of interest" description="Disordered" evidence="1">
    <location>
        <begin position="123"/>
        <end position="183"/>
    </location>
</feature>
<evidence type="ECO:0000256" key="1">
    <source>
        <dbReference type="SAM" id="MobiDB-lite"/>
    </source>
</evidence>
<organism evidence="2 3">
    <name type="scientific">Echinococcus granulosus</name>
    <name type="common">Hydatid tapeworm</name>
    <dbReference type="NCBI Taxonomy" id="6210"/>
    <lineage>
        <taxon>Eukaryota</taxon>
        <taxon>Metazoa</taxon>
        <taxon>Spiralia</taxon>
        <taxon>Lophotrochozoa</taxon>
        <taxon>Platyhelminthes</taxon>
        <taxon>Cestoda</taxon>
        <taxon>Eucestoda</taxon>
        <taxon>Cyclophyllidea</taxon>
        <taxon>Taeniidae</taxon>
        <taxon>Echinococcus</taxon>
        <taxon>Echinococcus granulosus group</taxon>
    </lineage>
</organism>